<dbReference type="AlphaFoldDB" id="A0A9W8U1P0"/>
<evidence type="ECO:0000313" key="2">
    <source>
        <dbReference type="EMBL" id="KAJ3748903.1"/>
    </source>
</evidence>
<evidence type="ECO:0000313" key="3">
    <source>
        <dbReference type="Proteomes" id="UP001142393"/>
    </source>
</evidence>
<reference evidence="2 3" key="1">
    <citation type="journal article" date="2023" name="Proc. Natl. Acad. Sci. U.S.A.">
        <title>A global phylogenomic analysis of the shiitake genus Lentinula.</title>
        <authorList>
            <person name="Sierra-Patev S."/>
            <person name="Min B."/>
            <person name="Naranjo-Ortiz M."/>
            <person name="Looney B."/>
            <person name="Konkel Z."/>
            <person name="Slot J.C."/>
            <person name="Sakamoto Y."/>
            <person name="Steenwyk J.L."/>
            <person name="Rokas A."/>
            <person name="Carro J."/>
            <person name="Camarero S."/>
            <person name="Ferreira P."/>
            <person name="Molpeceres G."/>
            <person name="Ruiz-Duenas F.J."/>
            <person name="Serrano A."/>
            <person name="Henrissat B."/>
            <person name="Drula E."/>
            <person name="Hughes K.W."/>
            <person name="Mata J.L."/>
            <person name="Ishikawa N.K."/>
            <person name="Vargas-Isla R."/>
            <person name="Ushijima S."/>
            <person name="Smith C.A."/>
            <person name="Donoghue J."/>
            <person name="Ahrendt S."/>
            <person name="Andreopoulos W."/>
            <person name="He G."/>
            <person name="LaButti K."/>
            <person name="Lipzen A."/>
            <person name="Ng V."/>
            <person name="Riley R."/>
            <person name="Sandor L."/>
            <person name="Barry K."/>
            <person name="Martinez A.T."/>
            <person name="Xiao Y."/>
            <person name="Gibbons J.G."/>
            <person name="Terashima K."/>
            <person name="Grigoriev I.V."/>
            <person name="Hibbett D."/>
        </authorList>
    </citation>
    <scope>NUCLEOTIDE SEQUENCE [LARGE SCALE GENOMIC DNA]</scope>
    <source>
        <strain evidence="2 3">TFB7810</strain>
    </source>
</reference>
<feature type="transmembrane region" description="Helical" evidence="1">
    <location>
        <begin position="20"/>
        <end position="37"/>
    </location>
</feature>
<dbReference type="EMBL" id="JANVFU010000002">
    <property type="protein sequence ID" value="KAJ3748903.1"/>
    <property type="molecule type" value="Genomic_DNA"/>
</dbReference>
<keyword evidence="1" id="KW-0472">Membrane</keyword>
<comment type="caution">
    <text evidence="2">The sequence shown here is derived from an EMBL/GenBank/DDBJ whole genome shotgun (WGS) entry which is preliminary data.</text>
</comment>
<accession>A0A9W8U1P0</accession>
<proteinExistence type="predicted"/>
<keyword evidence="1" id="KW-0812">Transmembrane</keyword>
<sequence>MAGHASGGFNPHLPGFRYNFLAKGLGATMWFFIFYRFRQDGGKLLVRHYSFSCRTRFLMSLCLGTPSI</sequence>
<evidence type="ECO:0000256" key="1">
    <source>
        <dbReference type="SAM" id="Phobius"/>
    </source>
</evidence>
<keyword evidence="3" id="KW-1185">Reference proteome</keyword>
<organism evidence="2 3">
    <name type="scientific">Lentinula detonsa</name>
    <dbReference type="NCBI Taxonomy" id="2804962"/>
    <lineage>
        <taxon>Eukaryota</taxon>
        <taxon>Fungi</taxon>
        <taxon>Dikarya</taxon>
        <taxon>Basidiomycota</taxon>
        <taxon>Agaricomycotina</taxon>
        <taxon>Agaricomycetes</taxon>
        <taxon>Agaricomycetidae</taxon>
        <taxon>Agaricales</taxon>
        <taxon>Marasmiineae</taxon>
        <taxon>Omphalotaceae</taxon>
        <taxon>Lentinula</taxon>
    </lineage>
</organism>
<dbReference type="Proteomes" id="UP001142393">
    <property type="component" value="Unassembled WGS sequence"/>
</dbReference>
<gene>
    <name evidence="2" type="ORF">DFH05DRAFT_1474725</name>
</gene>
<keyword evidence="1" id="KW-1133">Transmembrane helix</keyword>
<name>A0A9W8U1P0_9AGAR</name>
<protein>
    <submittedName>
        <fullName evidence="2">Uncharacterized protein</fullName>
    </submittedName>
</protein>